<dbReference type="PROSITE" id="PS00395">
    <property type="entry name" value="ALANINE_RACEMASE"/>
    <property type="match status" value="1"/>
</dbReference>
<feature type="binding site" evidence="4 6">
    <location>
        <position position="312"/>
    </location>
    <ligand>
        <name>substrate</name>
    </ligand>
</feature>
<gene>
    <name evidence="8" type="primary">alr</name>
    <name evidence="8" type="ORF">H9L19_05815</name>
</gene>
<dbReference type="CDD" id="cd00430">
    <property type="entry name" value="PLPDE_III_AR"/>
    <property type="match status" value="1"/>
</dbReference>
<comment type="cofactor">
    <cofactor evidence="1 4 5">
        <name>pyridoxal 5'-phosphate</name>
        <dbReference type="ChEBI" id="CHEBI:597326"/>
    </cofactor>
</comment>
<keyword evidence="9" id="KW-1185">Reference proteome</keyword>
<dbReference type="Gene3D" id="3.20.20.10">
    <property type="entry name" value="Alanine racemase"/>
    <property type="match status" value="1"/>
</dbReference>
<dbReference type="EMBL" id="CP060724">
    <property type="protein sequence ID" value="QNN74910.1"/>
    <property type="molecule type" value="Genomic_DNA"/>
</dbReference>
<reference evidence="8 9" key="1">
    <citation type="submission" date="2020-08" db="EMBL/GenBank/DDBJ databases">
        <title>Genome sequence of Weissella diestrammenae KACC 16890T.</title>
        <authorList>
            <person name="Hyun D.-W."/>
            <person name="Bae J.-W."/>
        </authorList>
    </citation>
    <scope>NUCLEOTIDE SEQUENCE [LARGE SCALE GENOMIC DNA]</scope>
    <source>
        <strain evidence="8 9">KACC 16890</strain>
    </source>
</reference>
<dbReference type="InterPro" id="IPR011079">
    <property type="entry name" value="Ala_racemase_C"/>
</dbReference>
<sequence length="370" mass="40248">MVVANTRPTRLKISQQAILHNIQAVRNQTQAKQIFLAVKANAYGLGLLEMAKGAVASGIDGLCVAVLDEALALRAAGINVPILVMGIVPVQYAVEMAKQHIMATVSDVSWLVAAQKLLNGDGPLLVNIAVDTGMGRIGFRSRAELIQAIELIHSAPEQLTYQAIMTHFSDADVADDQYFKQQLQVWHALTDSIEMPPMVHLANSGAAIYHTHELSTEMVRVGSVIYGLEPSRGEIKAYDYLQPVLTLESELVFCKQMPEGAGISYGHRYLTKAGDWIGTVPIGYGDGLNPGLSGYSVLVNGVEAKIVGQIAMDQLMILLPKDMPIGSTVTFIGKNGDLERTIEDMALYTDIDPWYLTTAFQARLTRQLVE</sequence>
<dbReference type="Pfam" id="PF01168">
    <property type="entry name" value="Ala_racemase_N"/>
    <property type="match status" value="1"/>
</dbReference>
<dbReference type="KEGG" id="wdi:H9L19_05815"/>
<dbReference type="Pfam" id="PF00842">
    <property type="entry name" value="Ala_racemase_C"/>
    <property type="match status" value="1"/>
</dbReference>
<organism evidence="8 9">
    <name type="scientific">Weissella diestrammenae</name>
    <dbReference type="NCBI Taxonomy" id="1162633"/>
    <lineage>
        <taxon>Bacteria</taxon>
        <taxon>Bacillati</taxon>
        <taxon>Bacillota</taxon>
        <taxon>Bacilli</taxon>
        <taxon>Lactobacillales</taxon>
        <taxon>Lactobacillaceae</taxon>
        <taxon>Weissella</taxon>
    </lineage>
</organism>
<comment type="similarity">
    <text evidence="4">Belongs to the alanine racemase family.</text>
</comment>
<keyword evidence="2 4" id="KW-0663">Pyridoxal phosphate</keyword>
<name>A0A7G9T485_9LACO</name>
<evidence type="ECO:0000259" key="7">
    <source>
        <dbReference type="SMART" id="SM01005"/>
    </source>
</evidence>
<feature type="modified residue" description="N6-(pyridoxal phosphate)lysine" evidence="4 5">
    <location>
        <position position="39"/>
    </location>
</feature>
<dbReference type="InterPro" id="IPR009006">
    <property type="entry name" value="Ala_racemase/Decarboxylase_C"/>
</dbReference>
<dbReference type="SMART" id="SM01005">
    <property type="entry name" value="Ala_racemase_C"/>
    <property type="match status" value="1"/>
</dbReference>
<dbReference type="HAMAP" id="MF_01201">
    <property type="entry name" value="Ala_racemase"/>
    <property type="match status" value="1"/>
</dbReference>
<dbReference type="AlphaFoldDB" id="A0A7G9T485"/>
<evidence type="ECO:0000256" key="3">
    <source>
        <dbReference type="ARBA" id="ARBA00023235"/>
    </source>
</evidence>
<dbReference type="InterPro" id="IPR000821">
    <property type="entry name" value="Ala_racemase"/>
</dbReference>
<evidence type="ECO:0000256" key="1">
    <source>
        <dbReference type="ARBA" id="ARBA00001933"/>
    </source>
</evidence>
<feature type="active site" description="Proton acceptor; specific for D-alanine" evidence="4">
    <location>
        <position position="39"/>
    </location>
</feature>
<feature type="domain" description="Alanine racemase C-terminal" evidence="7">
    <location>
        <begin position="244"/>
        <end position="369"/>
    </location>
</feature>
<dbReference type="PRINTS" id="PR00992">
    <property type="entry name" value="ALARACEMASE"/>
</dbReference>
<evidence type="ECO:0000256" key="2">
    <source>
        <dbReference type="ARBA" id="ARBA00022898"/>
    </source>
</evidence>
<accession>A0A7G9T485</accession>
<protein>
    <recommendedName>
        <fullName evidence="4">Alanine racemase</fullName>
        <ecNumber evidence="4">5.1.1.1</ecNumber>
    </recommendedName>
</protein>
<evidence type="ECO:0000256" key="4">
    <source>
        <dbReference type="HAMAP-Rule" id="MF_01201"/>
    </source>
</evidence>
<dbReference type="InterPro" id="IPR029066">
    <property type="entry name" value="PLP-binding_barrel"/>
</dbReference>
<dbReference type="EC" id="5.1.1.1" evidence="4"/>
<dbReference type="InterPro" id="IPR001608">
    <property type="entry name" value="Ala_racemase_N"/>
</dbReference>
<comment type="function">
    <text evidence="4">Catalyzes the interconversion of L-alanine and D-alanine. May also act on other amino acids.</text>
</comment>
<keyword evidence="3 4" id="KW-0413">Isomerase</keyword>
<dbReference type="Gene3D" id="2.40.37.10">
    <property type="entry name" value="Lyase, Ornithine Decarboxylase, Chain A, domain 1"/>
    <property type="match status" value="1"/>
</dbReference>
<dbReference type="GO" id="GO:0009252">
    <property type="term" value="P:peptidoglycan biosynthetic process"/>
    <property type="evidence" value="ECO:0007669"/>
    <property type="project" value="TreeGrafter"/>
</dbReference>
<evidence type="ECO:0000313" key="9">
    <source>
        <dbReference type="Proteomes" id="UP000515800"/>
    </source>
</evidence>
<dbReference type="GO" id="GO:0005829">
    <property type="term" value="C:cytosol"/>
    <property type="evidence" value="ECO:0007669"/>
    <property type="project" value="TreeGrafter"/>
</dbReference>
<dbReference type="GO" id="GO:0030170">
    <property type="term" value="F:pyridoxal phosphate binding"/>
    <property type="evidence" value="ECO:0007669"/>
    <property type="project" value="UniProtKB-UniRule"/>
</dbReference>
<dbReference type="RefSeq" id="WP_187528745.1">
    <property type="nucleotide sequence ID" value="NZ_CP060724.1"/>
</dbReference>
<dbReference type="UniPathway" id="UPA00042">
    <property type="reaction ID" value="UER00497"/>
</dbReference>
<dbReference type="PANTHER" id="PTHR30511:SF0">
    <property type="entry name" value="ALANINE RACEMASE, CATABOLIC-RELATED"/>
    <property type="match status" value="1"/>
</dbReference>
<dbReference type="PANTHER" id="PTHR30511">
    <property type="entry name" value="ALANINE RACEMASE"/>
    <property type="match status" value="1"/>
</dbReference>
<dbReference type="InterPro" id="IPR020622">
    <property type="entry name" value="Ala_racemase_pyridoxalP-BS"/>
</dbReference>
<evidence type="ECO:0000313" key="8">
    <source>
        <dbReference type="EMBL" id="QNN74910.1"/>
    </source>
</evidence>
<evidence type="ECO:0000256" key="6">
    <source>
        <dbReference type="PIRSR" id="PIRSR600821-52"/>
    </source>
</evidence>
<dbReference type="SUPFAM" id="SSF51419">
    <property type="entry name" value="PLP-binding barrel"/>
    <property type="match status" value="1"/>
</dbReference>
<comment type="pathway">
    <text evidence="4">Amino-acid biosynthesis; D-alanine biosynthesis; D-alanine from L-alanine: step 1/1.</text>
</comment>
<feature type="binding site" evidence="4 6">
    <location>
        <position position="136"/>
    </location>
    <ligand>
        <name>substrate</name>
    </ligand>
</feature>
<dbReference type="Proteomes" id="UP000515800">
    <property type="component" value="Chromosome"/>
</dbReference>
<dbReference type="GO" id="GO:0030632">
    <property type="term" value="P:D-alanine biosynthetic process"/>
    <property type="evidence" value="ECO:0007669"/>
    <property type="project" value="UniProtKB-UniRule"/>
</dbReference>
<dbReference type="SUPFAM" id="SSF50621">
    <property type="entry name" value="Alanine racemase C-terminal domain-like"/>
    <property type="match status" value="1"/>
</dbReference>
<dbReference type="GO" id="GO:0008784">
    <property type="term" value="F:alanine racemase activity"/>
    <property type="evidence" value="ECO:0007669"/>
    <property type="project" value="UniProtKB-UniRule"/>
</dbReference>
<evidence type="ECO:0000256" key="5">
    <source>
        <dbReference type="PIRSR" id="PIRSR600821-50"/>
    </source>
</evidence>
<proteinExistence type="inferred from homology"/>
<dbReference type="FunFam" id="3.20.20.10:FF:000002">
    <property type="entry name" value="Alanine racemase"/>
    <property type="match status" value="1"/>
</dbReference>
<comment type="catalytic activity">
    <reaction evidence="4">
        <text>L-alanine = D-alanine</text>
        <dbReference type="Rhea" id="RHEA:20249"/>
        <dbReference type="ChEBI" id="CHEBI:57416"/>
        <dbReference type="ChEBI" id="CHEBI:57972"/>
        <dbReference type="EC" id="5.1.1.1"/>
    </reaction>
</comment>
<dbReference type="NCBIfam" id="TIGR00492">
    <property type="entry name" value="alr"/>
    <property type="match status" value="1"/>
</dbReference>
<feature type="active site" description="Proton acceptor; specific for L-alanine" evidence="4">
    <location>
        <position position="265"/>
    </location>
</feature>